<feature type="transmembrane region" description="Helical" evidence="2">
    <location>
        <begin position="114"/>
        <end position="139"/>
    </location>
</feature>
<sequence length="190" mass="20916">MKSSSHKIYLPGNVRKEMSNGRPEKDVSNEQGVQRSLGELQFDNKQGVLPVHGTFGDLQFNKQGVHPVRIPFGDLPFDNKQGIHHVQKTFEDFQSEDVSGAGENTRDTAQKVSVLGTACSAVLLIVLCFFISVSIVLLVNCVNKSICPVHGHRSLRKTVIASAIVLAICLIAALYVIFKLIQSVRICFKK</sequence>
<keyword evidence="4" id="KW-1185">Reference proteome</keyword>
<dbReference type="Proteomes" id="UP001152523">
    <property type="component" value="Unassembled WGS sequence"/>
</dbReference>
<feature type="compositionally biased region" description="Basic and acidic residues" evidence="1">
    <location>
        <begin position="14"/>
        <end position="28"/>
    </location>
</feature>
<gene>
    <name evidence="3" type="ORF">CEPIT_LOCUS4909</name>
</gene>
<protein>
    <submittedName>
        <fullName evidence="3">Uncharacterized protein</fullName>
    </submittedName>
</protein>
<feature type="transmembrane region" description="Helical" evidence="2">
    <location>
        <begin position="159"/>
        <end position="181"/>
    </location>
</feature>
<keyword evidence="2" id="KW-1133">Transmembrane helix</keyword>
<comment type="caution">
    <text evidence="3">The sequence shown here is derived from an EMBL/GenBank/DDBJ whole genome shotgun (WGS) entry which is preliminary data.</text>
</comment>
<name>A0AAV0CGL1_9ASTE</name>
<reference evidence="3" key="1">
    <citation type="submission" date="2022-07" db="EMBL/GenBank/DDBJ databases">
        <authorList>
            <person name="Macas J."/>
            <person name="Novak P."/>
            <person name="Neumann P."/>
        </authorList>
    </citation>
    <scope>NUCLEOTIDE SEQUENCE</scope>
</reference>
<dbReference type="AlphaFoldDB" id="A0AAV0CGL1"/>
<proteinExistence type="predicted"/>
<keyword evidence="2" id="KW-0472">Membrane</keyword>
<feature type="region of interest" description="Disordered" evidence="1">
    <location>
        <begin position="1"/>
        <end position="31"/>
    </location>
</feature>
<accession>A0AAV0CGL1</accession>
<dbReference type="EMBL" id="CAMAPF010000026">
    <property type="protein sequence ID" value="CAH9074081.1"/>
    <property type="molecule type" value="Genomic_DNA"/>
</dbReference>
<keyword evidence="2" id="KW-0812">Transmembrane</keyword>
<evidence type="ECO:0000256" key="2">
    <source>
        <dbReference type="SAM" id="Phobius"/>
    </source>
</evidence>
<evidence type="ECO:0000313" key="3">
    <source>
        <dbReference type="EMBL" id="CAH9074081.1"/>
    </source>
</evidence>
<evidence type="ECO:0000313" key="4">
    <source>
        <dbReference type="Proteomes" id="UP001152523"/>
    </source>
</evidence>
<evidence type="ECO:0000256" key="1">
    <source>
        <dbReference type="SAM" id="MobiDB-lite"/>
    </source>
</evidence>
<organism evidence="3 4">
    <name type="scientific">Cuscuta epithymum</name>
    <dbReference type="NCBI Taxonomy" id="186058"/>
    <lineage>
        <taxon>Eukaryota</taxon>
        <taxon>Viridiplantae</taxon>
        <taxon>Streptophyta</taxon>
        <taxon>Embryophyta</taxon>
        <taxon>Tracheophyta</taxon>
        <taxon>Spermatophyta</taxon>
        <taxon>Magnoliopsida</taxon>
        <taxon>eudicotyledons</taxon>
        <taxon>Gunneridae</taxon>
        <taxon>Pentapetalae</taxon>
        <taxon>asterids</taxon>
        <taxon>lamiids</taxon>
        <taxon>Solanales</taxon>
        <taxon>Convolvulaceae</taxon>
        <taxon>Cuscuteae</taxon>
        <taxon>Cuscuta</taxon>
        <taxon>Cuscuta subgen. Cuscuta</taxon>
    </lineage>
</organism>